<evidence type="ECO:0000256" key="3">
    <source>
        <dbReference type="ARBA" id="ARBA00022553"/>
    </source>
</evidence>
<keyword evidence="7" id="KW-0119">Carbohydrate metabolism</keyword>
<evidence type="ECO:0000256" key="6">
    <source>
        <dbReference type="ARBA" id="ARBA00023235"/>
    </source>
</evidence>
<dbReference type="GO" id="GO:0008801">
    <property type="term" value="F:beta-phosphoglucomutase activity"/>
    <property type="evidence" value="ECO:0007669"/>
    <property type="project" value="UniProtKB-EC"/>
</dbReference>
<sequence length="239" mass="25180">MSDVLGLPEQISVALFDLDGVLTSTAVLHRVAWKAAFDDFLRARDGDDFVPFTDQDYLDYVDGRPREDGVRAFLSSRGIDDVDDATVEKIGSGKNAMFLATLESDGVNPYPGSVRYLQAAQDAGLRIAVVTSSKNGEAVLDAADLAKFVEVRVDGQETAARGLRGKPAPDSFLLGAELMGVQPSAAAVFEDAISGVQAGVAGHFGYVVGIDRVGGNQAQAMRTAGADVVVNDLDEMIPA</sequence>
<evidence type="ECO:0000313" key="12">
    <source>
        <dbReference type="Proteomes" id="UP000005038"/>
    </source>
</evidence>
<dbReference type="SFLD" id="SFLDS00003">
    <property type="entry name" value="Haloacid_Dehalogenase"/>
    <property type="match status" value="1"/>
</dbReference>
<dbReference type="PANTHER" id="PTHR46193">
    <property type="entry name" value="6-PHOSPHOGLUCONATE PHOSPHATASE"/>
    <property type="match status" value="1"/>
</dbReference>
<keyword evidence="4" id="KW-0479">Metal-binding</keyword>
<comment type="similarity">
    <text evidence="2">Belongs to the HAD-like hydrolase superfamily. CbbY/CbbZ/Gph/YieH family.</text>
</comment>
<keyword evidence="3" id="KW-0597">Phosphoprotein</keyword>
<evidence type="ECO:0000256" key="1">
    <source>
        <dbReference type="ARBA" id="ARBA00001946"/>
    </source>
</evidence>
<dbReference type="Pfam" id="PF00702">
    <property type="entry name" value="Hydrolase"/>
    <property type="match status" value="1"/>
</dbReference>
<dbReference type="NCBIfam" id="TIGR01509">
    <property type="entry name" value="HAD-SF-IA-v3"/>
    <property type="match status" value="1"/>
</dbReference>
<proteinExistence type="inferred from homology"/>
<keyword evidence="12" id="KW-1185">Reference proteome</keyword>
<protein>
    <recommendedName>
        <fullName evidence="10">Beta-phosphoglucomutase</fullName>
        <ecNumber evidence="9">5.4.2.6</ecNumber>
    </recommendedName>
</protein>
<evidence type="ECO:0000256" key="10">
    <source>
        <dbReference type="ARBA" id="ARBA00044991"/>
    </source>
</evidence>
<dbReference type="InterPro" id="IPR010976">
    <property type="entry name" value="B-phosphoglucomutase_hydrolase"/>
</dbReference>
<dbReference type="AlphaFoldDB" id="H5TNX9"/>
<dbReference type="PANTHER" id="PTHR46193:SF18">
    <property type="entry name" value="HEXITOL PHOSPHATASE B"/>
    <property type="match status" value="1"/>
</dbReference>
<comment type="catalytic activity">
    <reaction evidence="8">
        <text>beta-D-glucose 1-phosphate = beta-D-glucose 6-phosphate</text>
        <dbReference type="Rhea" id="RHEA:20113"/>
        <dbReference type="ChEBI" id="CHEBI:57684"/>
        <dbReference type="ChEBI" id="CHEBI:58247"/>
        <dbReference type="EC" id="5.4.2.6"/>
    </reaction>
</comment>
<dbReference type="GO" id="GO:0016787">
    <property type="term" value="F:hydrolase activity"/>
    <property type="evidence" value="ECO:0007669"/>
    <property type="project" value="UniProtKB-KW"/>
</dbReference>
<dbReference type="GO" id="GO:0046872">
    <property type="term" value="F:metal ion binding"/>
    <property type="evidence" value="ECO:0007669"/>
    <property type="project" value="UniProtKB-KW"/>
</dbReference>
<evidence type="ECO:0000256" key="8">
    <source>
        <dbReference type="ARBA" id="ARBA00044926"/>
    </source>
</evidence>
<dbReference type="Gene3D" id="3.40.50.1000">
    <property type="entry name" value="HAD superfamily/HAD-like"/>
    <property type="match status" value="1"/>
</dbReference>
<dbReference type="NCBIfam" id="TIGR02009">
    <property type="entry name" value="PGMB-YQAB-SF"/>
    <property type="match status" value="1"/>
</dbReference>
<name>H5TNX9_GORO1</name>
<evidence type="ECO:0000256" key="5">
    <source>
        <dbReference type="ARBA" id="ARBA00022842"/>
    </source>
</evidence>
<accession>H5TNX9</accession>
<organism evidence="11 12">
    <name type="scientific">Gordonia otitidis (strain DSM 44809 / CCUG 52243 / JCM 12355 / NBRC 100426 / IFM 10032)</name>
    <dbReference type="NCBI Taxonomy" id="1108044"/>
    <lineage>
        <taxon>Bacteria</taxon>
        <taxon>Bacillati</taxon>
        <taxon>Actinomycetota</taxon>
        <taxon>Actinomycetes</taxon>
        <taxon>Mycobacteriales</taxon>
        <taxon>Gordoniaceae</taxon>
        <taxon>Gordonia</taxon>
    </lineage>
</organism>
<comment type="cofactor">
    <cofactor evidence="1">
        <name>Mg(2+)</name>
        <dbReference type="ChEBI" id="CHEBI:18420"/>
    </cofactor>
</comment>
<dbReference type="InterPro" id="IPR051600">
    <property type="entry name" value="Beta-PGM-like"/>
</dbReference>
<dbReference type="InterPro" id="IPR036412">
    <property type="entry name" value="HAD-like_sf"/>
</dbReference>
<dbReference type="EMBL" id="BAFB01000145">
    <property type="protein sequence ID" value="GAB35187.1"/>
    <property type="molecule type" value="Genomic_DNA"/>
</dbReference>
<dbReference type="InterPro" id="IPR006439">
    <property type="entry name" value="HAD-SF_hydro_IA"/>
</dbReference>
<gene>
    <name evidence="11" type="ORF">GOOTI_145_00060</name>
</gene>
<keyword evidence="6" id="KW-0413">Isomerase</keyword>
<reference evidence="11" key="1">
    <citation type="submission" date="2012-02" db="EMBL/GenBank/DDBJ databases">
        <title>Whole genome shotgun sequence of Gordonia otitidis NBRC 100426.</title>
        <authorList>
            <person name="Yoshida I."/>
            <person name="Hosoyama A."/>
            <person name="Tsuchikane K."/>
            <person name="Katsumata H."/>
            <person name="Yamazaki S."/>
            <person name="Fujita N."/>
        </authorList>
    </citation>
    <scope>NUCLEOTIDE SEQUENCE [LARGE SCALE GENOMIC DNA]</scope>
    <source>
        <strain evidence="11">NBRC 100426</strain>
    </source>
</reference>
<dbReference type="Proteomes" id="UP000005038">
    <property type="component" value="Unassembled WGS sequence"/>
</dbReference>
<evidence type="ECO:0000256" key="7">
    <source>
        <dbReference type="ARBA" id="ARBA00023277"/>
    </source>
</evidence>
<dbReference type="SUPFAM" id="SSF56784">
    <property type="entry name" value="HAD-like"/>
    <property type="match status" value="1"/>
</dbReference>
<dbReference type="STRING" id="1108044.GOOTI_145_00060"/>
<evidence type="ECO:0000313" key="11">
    <source>
        <dbReference type="EMBL" id="GAB35187.1"/>
    </source>
</evidence>
<evidence type="ECO:0000256" key="9">
    <source>
        <dbReference type="ARBA" id="ARBA00044968"/>
    </source>
</evidence>
<keyword evidence="5" id="KW-0460">Magnesium</keyword>
<dbReference type="EC" id="5.4.2.6" evidence="9"/>
<dbReference type="InterPro" id="IPR023198">
    <property type="entry name" value="PGP-like_dom2"/>
</dbReference>
<dbReference type="InterPro" id="IPR023214">
    <property type="entry name" value="HAD_sf"/>
</dbReference>
<comment type="caution">
    <text evidence="11">The sequence shown here is derived from an EMBL/GenBank/DDBJ whole genome shotgun (WGS) entry which is preliminary data.</text>
</comment>
<evidence type="ECO:0000256" key="4">
    <source>
        <dbReference type="ARBA" id="ARBA00022723"/>
    </source>
</evidence>
<keyword evidence="11" id="KW-0378">Hydrolase</keyword>
<dbReference type="SFLD" id="SFLDG01129">
    <property type="entry name" value="C1.5:_HAD__Beta-PGM__Phosphata"/>
    <property type="match status" value="1"/>
</dbReference>
<dbReference type="Gene3D" id="1.10.150.240">
    <property type="entry name" value="Putative phosphatase, domain 2"/>
    <property type="match status" value="1"/>
</dbReference>
<evidence type="ECO:0000256" key="2">
    <source>
        <dbReference type="ARBA" id="ARBA00006171"/>
    </source>
</evidence>